<dbReference type="EMBL" id="CP034564">
    <property type="protein sequence ID" value="AZQ65628.1"/>
    <property type="molecule type" value="Genomic_DNA"/>
</dbReference>
<dbReference type="GeneID" id="39493380"/>
<accession>A0A3Q9FTI3</accession>
<gene>
    <name evidence="1" type="ORF">EI427_25675</name>
</gene>
<protein>
    <submittedName>
        <fullName evidence="1">Uncharacterized protein</fullName>
    </submittedName>
</protein>
<dbReference type="AlphaFoldDB" id="A0A3Q9FTI3"/>
<keyword evidence="2" id="KW-1185">Reference proteome</keyword>
<organism evidence="1 2">
    <name type="scientific">Flammeovirga pectinis</name>
    <dbReference type="NCBI Taxonomy" id="2494373"/>
    <lineage>
        <taxon>Bacteria</taxon>
        <taxon>Pseudomonadati</taxon>
        <taxon>Bacteroidota</taxon>
        <taxon>Cytophagia</taxon>
        <taxon>Cytophagales</taxon>
        <taxon>Flammeovirgaceae</taxon>
        <taxon>Flammeovirga</taxon>
    </lineage>
</organism>
<evidence type="ECO:0000313" key="1">
    <source>
        <dbReference type="EMBL" id="AZQ65628.1"/>
    </source>
</evidence>
<dbReference type="Gene3D" id="3.40.960.10">
    <property type="entry name" value="VSR Endonuclease"/>
    <property type="match status" value="1"/>
</dbReference>
<dbReference type="Proteomes" id="UP000267268">
    <property type="component" value="Plasmid unnamed1"/>
</dbReference>
<dbReference type="KEGG" id="fll:EI427_25675"/>
<dbReference type="RefSeq" id="WP_126620531.1">
    <property type="nucleotide sequence ID" value="NZ_CP034564.1"/>
</dbReference>
<keyword evidence="1" id="KW-0614">Plasmid</keyword>
<sequence length="523" mass="63227">MKLESHHIAIRKAATQILEEKGEKLNKNNLISITGAEIFKKCSTIFARFFNQSIAKAITYSFPDYHIEFWNFHKLNNKIRFKNIEDEKRFILYIFQLNRIDFVEENLYKYLKTSFIIGTHFKGTKKEYYGGFSLLKKYRCSPVLLIMSLFREEFKNLKVWKFPKNQYKWWINKFHVNAFMKNVYSELSKQTFYKGFETISYSNVLSIKGVKCYVKEICNNDIEEFIHQLRIRFEENSVAPLSIDEMINQSKLLITQKMGWLLPEDFYQISYQIIKDCKCFHFFRKLVNEDLIEFVKILFPKYNFFLFKFKSVKVNANWWSNEDNQKVYLNWLLDIYGLQPDKDLAIISIHMIQNNFGRSILEYHNKKGSHLKNLLEYHYPNCGLNMRDFSSLNNNKTEKQLYKLIKKYLPEEYSKQTYFDKDIPRLFYFDETKKEMRFDIVILKLKTVIEYQGIQHYKDINGLYSSDSLQKNILHDFEKKQKCKDLGWKYIEWSYKIPVIPQNVINLIFKLRANDMDHYEYKI</sequence>
<evidence type="ECO:0000313" key="2">
    <source>
        <dbReference type="Proteomes" id="UP000267268"/>
    </source>
</evidence>
<geneLocation type="plasmid" evidence="1">
    <name>unnamed1</name>
</geneLocation>
<dbReference type="OrthoDB" id="1272986at2"/>
<name>A0A3Q9FTI3_9BACT</name>
<reference evidence="1 2" key="1">
    <citation type="submission" date="2018-12" db="EMBL/GenBank/DDBJ databases">
        <title>Flammeovirga pectinis sp. nov., isolated from the gut of the Korean scallop, Patinopecten yessoensis.</title>
        <authorList>
            <person name="Bae J.-W."/>
            <person name="Jeong Y.-S."/>
            <person name="Kang W."/>
        </authorList>
    </citation>
    <scope>NUCLEOTIDE SEQUENCE [LARGE SCALE GENOMIC DNA]</scope>
    <source>
        <strain evidence="1 2">L12M1</strain>
        <plasmid evidence="1 2">unnamed1</plasmid>
    </source>
</reference>
<proteinExistence type="predicted"/>